<dbReference type="Proteomes" id="UP001217476">
    <property type="component" value="Chromosome"/>
</dbReference>
<dbReference type="AlphaFoldDB" id="A0AAJ6B166"/>
<dbReference type="EMBL" id="CP119312">
    <property type="protein sequence ID" value="WEK05451.1"/>
    <property type="molecule type" value="Genomic_DNA"/>
</dbReference>
<reference evidence="2" key="1">
    <citation type="submission" date="2023-03" db="EMBL/GenBank/DDBJ databases">
        <title>Andean soil-derived lignocellulolytic bacterial consortium as a source of novel taxa and putative plastic-active enzymes.</title>
        <authorList>
            <person name="Diaz-Garcia L."/>
            <person name="Chuvochina M."/>
            <person name="Feuerriegel G."/>
            <person name="Bunk B."/>
            <person name="Sproer C."/>
            <person name="Streit W.R."/>
            <person name="Rodriguez L.M."/>
            <person name="Overmann J."/>
            <person name="Jimenez D.J."/>
        </authorList>
    </citation>
    <scope>NUCLEOTIDE SEQUENCE</scope>
    <source>
        <strain evidence="2">MAG 4196</strain>
    </source>
</reference>
<sequence>MRRLMIATGLLTALSLPAAAGQIGDQLAQRLYDGTLDEIAEETHELCYQFDTEACFARGLHELITSYEGLSQAMYRHGATDPSMPVMGMLLGMGGFEDEAAPANPNPEPLTYESLRDILDAFARGMSGASIYFQMADMEGDFVIPIDPFKVRVDLDGNGTAGEAETLAFFLTSLRNRDEAILFEQPAPSGKVKTKPDAAVEDTTIGFDNADAVWLAGYSTVAAVPVELILAHDFSDFFNAYLHLVFPKAGLPMEGHNPRGDSFLGEGSDAFFADLIAGIHTMNFPVEDPDRLAGVLEKLKLITSLSRRNWEMILAETDDDRELVPSPTQTSMIPGMTVTQDTVDAWLATLDIVDQVLNGELLVPHWRFEQGFDLKAWFTTATRTDLVLLISGSAALPYIKPGPIADVQSFAEANEAFGAEWLNYAFWFN</sequence>
<name>A0AAJ6B166_9HYPH</name>
<feature type="chain" id="PRO_5042558468" evidence="1">
    <location>
        <begin position="21"/>
        <end position="429"/>
    </location>
</feature>
<protein>
    <submittedName>
        <fullName evidence="2">Uncharacterized protein</fullName>
    </submittedName>
</protein>
<evidence type="ECO:0000313" key="2">
    <source>
        <dbReference type="EMBL" id="WEK05451.1"/>
    </source>
</evidence>
<evidence type="ECO:0000313" key="3">
    <source>
        <dbReference type="Proteomes" id="UP001217476"/>
    </source>
</evidence>
<proteinExistence type="predicted"/>
<keyword evidence="1" id="KW-0732">Signal</keyword>
<gene>
    <name evidence="2" type="ORF">P0Y65_04120</name>
</gene>
<feature type="signal peptide" evidence="1">
    <location>
        <begin position="1"/>
        <end position="20"/>
    </location>
</feature>
<evidence type="ECO:0000256" key="1">
    <source>
        <dbReference type="SAM" id="SignalP"/>
    </source>
</evidence>
<organism evidence="2 3">
    <name type="scientific">Candidatus Devosia phytovorans</name>
    <dbReference type="NCBI Taxonomy" id="3121372"/>
    <lineage>
        <taxon>Bacteria</taxon>
        <taxon>Pseudomonadati</taxon>
        <taxon>Pseudomonadota</taxon>
        <taxon>Alphaproteobacteria</taxon>
        <taxon>Hyphomicrobiales</taxon>
        <taxon>Devosiaceae</taxon>
        <taxon>Devosia</taxon>
    </lineage>
</organism>
<accession>A0AAJ6B166</accession>